<dbReference type="GO" id="GO:0005886">
    <property type="term" value="C:plasma membrane"/>
    <property type="evidence" value="ECO:0007669"/>
    <property type="project" value="TreeGrafter"/>
</dbReference>
<keyword evidence="1" id="KW-1185">Reference proteome</keyword>
<dbReference type="GO" id="GO:0030299">
    <property type="term" value="P:intestinal cholesterol absorption"/>
    <property type="evidence" value="ECO:0007669"/>
    <property type="project" value="TreeGrafter"/>
</dbReference>
<dbReference type="GO" id="GO:0015485">
    <property type="term" value="F:cholesterol binding"/>
    <property type="evidence" value="ECO:0007669"/>
    <property type="project" value="TreeGrafter"/>
</dbReference>
<dbReference type="PANTHER" id="PTHR45727">
    <property type="entry name" value="NPC INTRACELLULAR CHOLESTEROL TRANSPORTER 1"/>
    <property type="match status" value="1"/>
</dbReference>
<dbReference type="GO" id="GO:0042632">
    <property type="term" value="P:cholesterol homeostasis"/>
    <property type="evidence" value="ECO:0007669"/>
    <property type="project" value="TreeGrafter"/>
</dbReference>
<sequence>MEQYLAVGPPIYFVLRGEYDYHDYILRNQVCSSSGCSANSLGAQIARAAKFPERSYIAHPAMNWVDDYLDWLKPVGYCCRQFNSNNTFCPSNINISNICHHCTVSPLQGQPDSNRFYEFLPNFLEENPSSNCPRAGHPTHGFALNLSKKEKQNSTNEFKLRVLASYFMTYHTKLSSSEDFIRAMESAQLISQNITRDINQILTSLN</sequence>
<evidence type="ECO:0000313" key="1">
    <source>
        <dbReference type="Proteomes" id="UP000887560"/>
    </source>
</evidence>
<dbReference type="PANTHER" id="PTHR45727:SF2">
    <property type="entry name" value="NPC INTRACELLULAR CHOLESTEROL TRANSPORTER 1"/>
    <property type="match status" value="1"/>
</dbReference>
<dbReference type="Proteomes" id="UP000887560">
    <property type="component" value="Unplaced"/>
</dbReference>
<name>A0A915NH89_9BILA</name>
<organism evidence="1 2">
    <name type="scientific">Meloidogyne floridensis</name>
    <dbReference type="NCBI Taxonomy" id="298350"/>
    <lineage>
        <taxon>Eukaryota</taxon>
        <taxon>Metazoa</taxon>
        <taxon>Ecdysozoa</taxon>
        <taxon>Nematoda</taxon>
        <taxon>Chromadorea</taxon>
        <taxon>Rhabditida</taxon>
        <taxon>Tylenchina</taxon>
        <taxon>Tylenchomorpha</taxon>
        <taxon>Tylenchoidea</taxon>
        <taxon>Meloidogynidae</taxon>
        <taxon>Meloidogyninae</taxon>
        <taxon>Meloidogyne</taxon>
    </lineage>
</organism>
<accession>A0A915NH89</accession>
<reference evidence="2" key="1">
    <citation type="submission" date="2022-11" db="UniProtKB">
        <authorList>
            <consortium name="WormBaseParasite"/>
        </authorList>
    </citation>
    <scope>IDENTIFICATION</scope>
</reference>
<dbReference type="GO" id="GO:0015918">
    <property type="term" value="P:sterol transport"/>
    <property type="evidence" value="ECO:0007669"/>
    <property type="project" value="TreeGrafter"/>
</dbReference>
<evidence type="ECO:0000313" key="2">
    <source>
        <dbReference type="WBParaSite" id="scf7180000416450.g389"/>
    </source>
</evidence>
<dbReference type="AlphaFoldDB" id="A0A915NH89"/>
<proteinExistence type="predicted"/>
<protein>
    <submittedName>
        <fullName evidence="2">Uncharacterized protein</fullName>
    </submittedName>
</protein>
<dbReference type="WBParaSite" id="scf7180000416450.g389">
    <property type="protein sequence ID" value="scf7180000416450.g389"/>
    <property type="gene ID" value="scf7180000416450.g389"/>
</dbReference>